<feature type="transmembrane region" description="Helical" evidence="1">
    <location>
        <begin position="103"/>
        <end position="122"/>
    </location>
</feature>
<keyword evidence="1" id="KW-0812">Transmembrane</keyword>
<keyword evidence="3" id="KW-1185">Reference proteome</keyword>
<sequence length="267" mass="30753">MFVEVWKVALLLALVILIWKLSTSYFKRLEWTAENYQKRRVPYSLGVILLAASIMSLFLGASTTFVLYIITIWLAGWIDDFFGSSFPKGIRGHMMYFVQRGEWTTGLMKIIFISAAALFAVVSEIDLILGWESIISLFIFVLSPHVTNILDTRPLRVWKWTFCHFLIYFIMIPSLQGGEVIVFVLAMMIIWWHIEKTKQAMLGDNGAALVGGIIAWFGFSTLPFIVKIVIVLLYTVLTLMAERISFHETIQQSRLLKWIDQLGWKEI</sequence>
<protein>
    <recommendedName>
        <fullName evidence="4">UDP-N-acetylmuramyl pentapeptide phosphotransferase/UDP-N-acetylglucosamine-1-phosphate transferase</fullName>
    </recommendedName>
</protein>
<accession>A0A428N884</accession>
<name>A0A428N884_9BACI</name>
<evidence type="ECO:0000256" key="1">
    <source>
        <dbReference type="SAM" id="Phobius"/>
    </source>
</evidence>
<dbReference type="EMBL" id="RBVX01000003">
    <property type="protein sequence ID" value="RSL34577.1"/>
    <property type="molecule type" value="Genomic_DNA"/>
</dbReference>
<evidence type="ECO:0000313" key="2">
    <source>
        <dbReference type="EMBL" id="RSL34577.1"/>
    </source>
</evidence>
<proteinExistence type="predicted"/>
<keyword evidence="1" id="KW-0472">Membrane</keyword>
<evidence type="ECO:0008006" key="4">
    <source>
        <dbReference type="Google" id="ProtNLM"/>
    </source>
</evidence>
<feature type="transmembrane region" description="Helical" evidence="1">
    <location>
        <begin position="214"/>
        <end position="237"/>
    </location>
</feature>
<evidence type="ECO:0000313" key="3">
    <source>
        <dbReference type="Proteomes" id="UP000275076"/>
    </source>
</evidence>
<feature type="transmembrane region" description="Helical" evidence="1">
    <location>
        <begin position="128"/>
        <end position="150"/>
    </location>
</feature>
<organism evidence="2 3">
    <name type="scientific">Salibacterium salarium</name>
    <dbReference type="NCBI Taxonomy" id="284579"/>
    <lineage>
        <taxon>Bacteria</taxon>
        <taxon>Bacillati</taxon>
        <taxon>Bacillota</taxon>
        <taxon>Bacilli</taxon>
        <taxon>Bacillales</taxon>
        <taxon>Bacillaceae</taxon>
    </lineage>
</organism>
<dbReference type="AlphaFoldDB" id="A0A428N884"/>
<comment type="caution">
    <text evidence="2">The sequence shown here is derived from an EMBL/GenBank/DDBJ whole genome shotgun (WGS) entry which is preliminary data.</text>
</comment>
<dbReference type="Proteomes" id="UP000275076">
    <property type="component" value="Unassembled WGS sequence"/>
</dbReference>
<reference evidence="2 3" key="1">
    <citation type="submission" date="2018-10" db="EMBL/GenBank/DDBJ databases">
        <title>Draft genome sequence of Bacillus salarius IM0101, isolated from a hypersaline soil in Inner Mongolia, China.</title>
        <authorList>
            <person name="Yamprayoonswat W."/>
            <person name="Boonvisut S."/>
            <person name="Jumpathong W."/>
            <person name="Sittihan S."/>
            <person name="Ruangsuj P."/>
            <person name="Wanthongcharoen S."/>
            <person name="Thongpramul N."/>
            <person name="Pimmason S."/>
            <person name="Yu B."/>
            <person name="Yasawong M."/>
        </authorList>
    </citation>
    <scope>NUCLEOTIDE SEQUENCE [LARGE SCALE GENOMIC DNA]</scope>
    <source>
        <strain evidence="2 3">IM0101</strain>
    </source>
</reference>
<feature type="transmembrane region" description="Helical" evidence="1">
    <location>
        <begin position="162"/>
        <end position="194"/>
    </location>
</feature>
<feature type="transmembrane region" description="Helical" evidence="1">
    <location>
        <begin position="43"/>
        <end position="59"/>
    </location>
</feature>
<feature type="transmembrane region" description="Helical" evidence="1">
    <location>
        <begin position="6"/>
        <end position="22"/>
    </location>
</feature>
<gene>
    <name evidence="2" type="ORF">D7Z54_05400</name>
</gene>
<keyword evidence="1" id="KW-1133">Transmembrane helix</keyword>